<dbReference type="InterPro" id="IPR018466">
    <property type="entry name" value="Kre9/Knh1-like_N"/>
</dbReference>
<dbReference type="STRING" id="1314776.A0A165X0I4"/>
<dbReference type="InterPro" id="IPR052479">
    <property type="entry name" value="GPI-anchor_Adhesion_Reg"/>
</dbReference>
<dbReference type="OrthoDB" id="5420143at2759"/>
<sequence>MFSSFTTFVVATLLLVAPALATINITVPSSSAYWVQNTSNPIQWSSQPGDPSPISIIVTNPDNSILNGPFSIHEFVNITDGSFTVTNVTLRVDKGFFVNFVNPSNASQIYAQSQPFEVKPPGTNAAALPTVSTTSTTASSTSTHSSTHSTTSTSSASDASFSSNLNAAMGSFDANVAVTHMILVTGVLGAIGALAGL</sequence>
<evidence type="ECO:0000259" key="4">
    <source>
        <dbReference type="Pfam" id="PF10342"/>
    </source>
</evidence>
<feature type="compositionally biased region" description="Low complexity" evidence="2">
    <location>
        <begin position="132"/>
        <end position="158"/>
    </location>
</feature>
<proteinExistence type="predicted"/>
<name>A0A165X0I4_9AGAM</name>
<evidence type="ECO:0000256" key="3">
    <source>
        <dbReference type="SAM" id="SignalP"/>
    </source>
</evidence>
<dbReference type="Pfam" id="PF10342">
    <property type="entry name" value="Kre9_KNH"/>
    <property type="match status" value="1"/>
</dbReference>
<feature type="domain" description="Yeast cell wall synthesis Kre9/Knh1-like N-terminal" evidence="4">
    <location>
        <begin position="28"/>
        <end position="118"/>
    </location>
</feature>
<dbReference type="AlphaFoldDB" id="A0A165X0I4"/>
<evidence type="ECO:0000313" key="5">
    <source>
        <dbReference type="EMBL" id="KZT31711.1"/>
    </source>
</evidence>
<dbReference type="PANTHER" id="PTHR35185:SF1">
    <property type="entry name" value="UPF0619 GPI-ANCHORED MEMBRANE PROTEIN C1322.10"/>
    <property type="match status" value="1"/>
</dbReference>
<keyword evidence="6" id="KW-1185">Reference proteome</keyword>
<evidence type="ECO:0000256" key="1">
    <source>
        <dbReference type="ARBA" id="ARBA00022729"/>
    </source>
</evidence>
<evidence type="ECO:0000256" key="2">
    <source>
        <dbReference type="SAM" id="MobiDB-lite"/>
    </source>
</evidence>
<keyword evidence="1 3" id="KW-0732">Signal</keyword>
<dbReference type="PANTHER" id="PTHR35185">
    <property type="entry name" value="SERINE/THREONINE-RICH PROTEIN ADG2-RELATED"/>
    <property type="match status" value="1"/>
</dbReference>
<feature type="chain" id="PRO_5007868715" description="Yeast cell wall synthesis Kre9/Knh1-like N-terminal domain-containing protein" evidence="3">
    <location>
        <begin position="22"/>
        <end position="197"/>
    </location>
</feature>
<dbReference type="Proteomes" id="UP000076798">
    <property type="component" value="Unassembled WGS sequence"/>
</dbReference>
<protein>
    <recommendedName>
        <fullName evidence="4">Yeast cell wall synthesis Kre9/Knh1-like N-terminal domain-containing protein</fullName>
    </recommendedName>
</protein>
<dbReference type="EMBL" id="KV428484">
    <property type="protein sequence ID" value="KZT31711.1"/>
    <property type="molecule type" value="Genomic_DNA"/>
</dbReference>
<feature type="signal peptide" evidence="3">
    <location>
        <begin position="1"/>
        <end position="21"/>
    </location>
</feature>
<reference evidence="5 6" key="1">
    <citation type="journal article" date="2016" name="Mol. Biol. Evol.">
        <title>Comparative Genomics of Early-Diverging Mushroom-Forming Fungi Provides Insights into the Origins of Lignocellulose Decay Capabilities.</title>
        <authorList>
            <person name="Nagy L.G."/>
            <person name="Riley R."/>
            <person name="Tritt A."/>
            <person name="Adam C."/>
            <person name="Daum C."/>
            <person name="Floudas D."/>
            <person name="Sun H."/>
            <person name="Yadav J.S."/>
            <person name="Pangilinan J."/>
            <person name="Larsson K.H."/>
            <person name="Matsuura K."/>
            <person name="Barry K."/>
            <person name="Labutti K."/>
            <person name="Kuo R."/>
            <person name="Ohm R.A."/>
            <person name="Bhattacharya S.S."/>
            <person name="Shirouzu T."/>
            <person name="Yoshinaga Y."/>
            <person name="Martin F.M."/>
            <person name="Grigoriev I.V."/>
            <person name="Hibbett D.S."/>
        </authorList>
    </citation>
    <scope>NUCLEOTIDE SEQUENCE [LARGE SCALE GENOMIC DNA]</scope>
    <source>
        <strain evidence="5 6">HHB10207 ss-3</strain>
    </source>
</reference>
<feature type="region of interest" description="Disordered" evidence="2">
    <location>
        <begin position="121"/>
        <end position="158"/>
    </location>
</feature>
<evidence type="ECO:0000313" key="6">
    <source>
        <dbReference type="Proteomes" id="UP000076798"/>
    </source>
</evidence>
<accession>A0A165X0I4</accession>
<gene>
    <name evidence="5" type="ORF">SISSUDRAFT_1056331</name>
</gene>
<organism evidence="5 6">
    <name type="scientific">Sistotremastrum suecicum HHB10207 ss-3</name>
    <dbReference type="NCBI Taxonomy" id="1314776"/>
    <lineage>
        <taxon>Eukaryota</taxon>
        <taxon>Fungi</taxon>
        <taxon>Dikarya</taxon>
        <taxon>Basidiomycota</taxon>
        <taxon>Agaricomycotina</taxon>
        <taxon>Agaricomycetes</taxon>
        <taxon>Sistotremastrales</taxon>
        <taxon>Sistotremastraceae</taxon>
        <taxon>Sistotremastrum</taxon>
    </lineage>
</organism>